<reference evidence="2 3" key="1">
    <citation type="submission" date="2015-12" db="EMBL/GenBank/DDBJ databases">
        <authorList>
            <person name="Shamseldin A."/>
            <person name="Moawad H."/>
            <person name="Abd El-Rahim W.M."/>
            <person name="Sadowsky M.J."/>
        </authorList>
    </citation>
    <scope>NUCLEOTIDE SEQUENCE [LARGE SCALE GENOMIC DNA]</scope>
    <source>
        <strain evidence="2 3">SJ5A-1</strain>
    </source>
</reference>
<evidence type="ECO:0000313" key="3">
    <source>
        <dbReference type="Proteomes" id="UP000054396"/>
    </source>
</evidence>
<sequence>MIIHRFAPRALLACGLLALPLSAAAQSEDSSDPVETCRAALSQDDSRDLATGIVFPDDIDGEPRDLDLALAAAQAFAAGEGCADGVALDQSRVSACTELDSVPAVCVLHTGVGYFLVHESWVDPLMVFWSRYD</sequence>
<dbReference type="Proteomes" id="UP000054396">
    <property type="component" value="Unassembled WGS sequence"/>
</dbReference>
<dbReference type="RefSeq" id="WP_058860364.1">
    <property type="nucleotide sequence ID" value="NZ_LPXO01000001.1"/>
</dbReference>
<feature type="signal peptide" evidence="1">
    <location>
        <begin position="1"/>
        <end position="25"/>
    </location>
</feature>
<proteinExistence type="predicted"/>
<organism evidence="2 3">
    <name type="scientific">Pseudoponticoccus marisrubri</name>
    <dbReference type="NCBI Taxonomy" id="1685382"/>
    <lineage>
        <taxon>Bacteria</taxon>
        <taxon>Pseudomonadati</taxon>
        <taxon>Pseudomonadota</taxon>
        <taxon>Alphaproteobacteria</taxon>
        <taxon>Rhodobacterales</taxon>
        <taxon>Roseobacteraceae</taxon>
        <taxon>Pseudoponticoccus</taxon>
    </lineage>
</organism>
<gene>
    <name evidence="2" type="ORF">AVJ23_01430</name>
</gene>
<keyword evidence="1" id="KW-0732">Signal</keyword>
<name>A0A0W7WP96_9RHOB</name>
<evidence type="ECO:0000313" key="2">
    <source>
        <dbReference type="EMBL" id="KUF12418.1"/>
    </source>
</evidence>
<keyword evidence="3" id="KW-1185">Reference proteome</keyword>
<feature type="chain" id="PRO_5006936517" evidence="1">
    <location>
        <begin position="26"/>
        <end position="133"/>
    </location>
</feature>
<dbReference type="STRING" id="1685382.AVJ23_01430"/>
<comment type="caution">
    <text evidence="2">The sequence shown here is derived from an EMBL/GenBank/DDBJ whole genome shotgun (WGS) entry which is preliminary data.</text>
</comment>
<accession>A0A0W7WP96</accession>
<dbReference type="AlphaFoldDB" id="A0A0W7WP96"/>
<evidence type="ECO:0000256" key="1">
    <source>
        <dbReference type="SAM" id="SignalP"/>
    </source>
</evidence>
<dbReference type="EMBL" id="LPXO01000001">
    <property type="protein sequence ID" value="KUF12418.1"/>
    <property type="molecule type" value="Genomic_DNA"/>
</dbReference>
<protein>
    <submittedName>
        <fullName evidence="2">Uncharacterized protein</fullName>
    </submittedName>
</protein>